<reference evidence="10 11" key="1">
    <citation type="journal article" date="2015" name="Nature">
        <title>rRNA introns, odd ribosomes, and small enigmatic genomes across a large radiation of phyla.</title>
        <authorList>
            <person name="Brown C.T."/>
            <person name="Hug L.A."/>
            <person name="Thomas B.C."/>
            <person name="Sharon I."/>
            <person name="Castelle C.J."/>
            <person name="Singh A."/>
            <person name="Wilkins M.J."/>
            <person name="Williams K.H."/>
            <person name="Banfield J.F."/>
        </authorList>
    </citation>
    <scope>NUCLEOTIDE SEQUENCE [LARGE SCALE GENOMIC DNA]</scope>
</reference>
<keyword evidence="3 7" id="KW-0812">Transmembrane</keyword>
<evidence type="ECO:0000256" key="6">
    <source>
        <dbReference type="ARBA" id="ARBA00038076"/>
    </source>
</evidence>
<evidence type="ECO:0000256" key="3">
    <source>
        <dbReference type="ARBA" id="ARBA00022692"/>
    </source>
</evidence>
<feature type="transmembrane region" description="Helical" evidence="7">
    <location>
        <begin position="334"/>
        <end position="360"/>
    </location>
</feature>
<dbReference type="AlphaFoldDB" id="A0A0G0ERV3"/>
<evidence type="ECO:0000259" key="9">
    <source>
        <dbReference type="Pfam" id="PF12704"/>
    </source>
</evidence>
<dbReference type="PANTHER" id="PTHR30572">
    <property type="entry name" value="MEMBRANE COMPONENT OF TRANSPORTER-RELATED"/>
    <property type="match status" value="1"/>
</dbReference>
<keyword evidence="5 7" id="KW-0472">Membrane</keyword>
<evidence type="ECO:0000256" key="7">
    <source>
        <dbReference type="SAM" id="Phobius"/>
    </source>
</evidence>
<proteinExistence type="inferred from homology"/>
<evidence type="ECO:0000256" key="4">
    <source>
        <dbReference type="ARBA" id="ARBA00022989"/>
    </source>
</evidence>
<evidence type="ECO:0000313" key="10">
    <source>
        <dbReference type="EMBL" id="KKQ09593.1"/>
    </source>
</evidence>
<dbReference type="Pfam" id="PF12704">
    <property type="entry name" value="MacB_PCD"/>
    <property type="match status" value="1"/>
</dbReference>
<dbReference type="GO" id="GO:0005886">
    <property type="term" value="C:plasma membrane"/>
    <property type="evidence" value="ECO:0007669"/>
    <property type="project" value="UniProtKB-SubCell"/>
</dbReference>
<dbReference type="Proteomes" id="UP000034492">
    <property type="component" value="Unassembled WGS sequence"/>
</dbReference>
<organism evidence="10 11">
    <name type="scientific">Candidatus Daviesbacteria bacterium GW2011_GWB1_36_5</name>
    <dbReference type="NCBI Taxonomy" id="1618426"/>
    <lineage>
        <taxon>Bacteria</taxon>
        <taxon>Candidatus Daviesiibacteriota</taxon>
    </lineage>
</organism>
<feature type="domain" description="MacB-like periplasmic core" evidence="9">
    <location>
        <begin position="21"/>
        <end position="249"/>
    </location>
</feature>
<keyword evidence="2" id="KW-1003">Cell membrane</keyword>
<comment type="subcellular location">
    <subcellularLocation>
        <location evidence="1">Cell membrane</location>
        <topology evidence="1">Multi-pass membrane protein</topology>
    </subcellularLocation>
</comment>
<dbReference type="GO" id="GO:0022857">
    <property type="term" value="F:transmembrane transporter activity"/>
    <property type="evidence" value="ECO:0007669"/>
    <property type="project" value="TreeGrafter"/>
</dbReference>
<dbReference type="InterPro" id="IPR003838">
    <property type="entry name" value="ABC3_permease_C"/>
</dbReference>
<feature type="transmembrane region" description="Helical" evidence="7">
    <location>
        <begin position="278"/>
        <end position="306"/>
    </location>
</feature>
<feature type="transmembrane region" description="Helical" evidence="7">
    <location>
        <begin position="21"/>
        <end position="45"/>
    </location>
</feature>
<comment type="caution">
    <text evidence="10">The sequence shown here is derived from an EMBL/GenBank/DDBJ whole genome shotgun (WGS) entry which is preliminary data.</text>
</comment>
<evidence type="ECO:0000313" key="11">
    <source>
        <dbReference type="Proteomes" id="UP000034492"/>
    </source>
</evidence>
<name>A0A0G0ERV3_9BACT</name>
<dbReference type="InterPro" id="IPR025857">
    <property type="entry name" value="MacB_PCD"/>
</dbReference>
<dbReference type="InterPro" id="IPR050250">
    <property type="entry name" value="Macrolide_Exporter_MacB"/>
</dbReference>
<feature type="domain" description="ABC3 transporter permease C-terminal" evidence="8">
    <location>
        <begin position="286"/>
        <end position="396"/>
    </location>
</feature>
<dbReference type="PANTHER" id="PTHR30572:SF4">
    <property type="entry name" value="ABC TRANSPORTER PERMEASE YTRF"/>
    <property type="match status" value="1"/>
</dbReference>
<evidence type="ECO:0000259" key="8">
    <source>
        <dbReference type="Pfam" id="PF02687"/>
    </source>
</evidence>
<evidence type="ECO:0000256" key="1">
    <source>
        <dbReference type="ARBA" id="ARBA00004651"/>
    </source>
</evidence>
<accession>A0A0G0ERV3</accession>
<dbReference type="Pfam" id="PF02687">
    <property type="entry name" value="FtsX"/>
    <property type="match status" value="1"/>
</dbReference>
<feature type="transmembrane region" description="Helical" evidence="7">
    <location>
        <begin position="366"/>
        <end position="389"/>
    </location>
</feature>
<comment type="similarity">
    <text evidence="6">Belongs to the ABC-4 integral membrane protein family.</text>
</comment>
<keyword evidence="4 7" id="KW-1133">Transmembrane helix</keyword>
<evidence type="ECO:0000256" key="2">
    <source>
        <dbReference type="ARBA" id="ARBA00022475"/>
    </source>
</evidence>
<dbReference type="EMBL" id="LBSA01000012">
    <property type="protein sequence ID" value="KKQ09593.1"/>
    <property type="molecule type" value="Genomic_DNA"/>
</dbReference>
<evidence type="ECO:0000256" key="5">
    <source>
        <dbReference type="ARBA" id="ARBA00023136"/>
    </source>
</evidence>
<gene>
    <name evidence="10" type="ORF">US19_C0012G0027</name>
</gene>
<sequence>MNPLETIKLSLASILRNRMRSFLTILGIVIGVTSVILLIAVVSGLKSFITNQISQLGPNVMFVVPGSIGGGRGPGGIQTNRLTLQDAVNLRNKLQDEAEVSAAIQKTTQVKNQNKTDKDVTLAGVEAGYPKIIKAIKIDQGRYFTTSEADSGRRVVVIGPTVRKKLFCDDVEPCSKNVLGKEIQIGNLKYTIIGVLGVRGSNFGIDLDNTGLIPLVTAQKQFGEDKIHNIIISSNDPEKTKEIQQKATQILSKRLALDDFTIQTQEQTLSTISTITNVLTIALGGIAAISLIVGGIGVMNIMLVSVTERTREIGLRKALGARDKDIRNQFLIEALTLSGLGGLIGIILGFLFSLLIGQFIQTTIPLWSVGLSFGFSMLVGVVFGVAPAIRASRLDPIQALRYE</sequence>
<protein>
    <submittedName>
        <fullName evidence="10">Efflux ABC transporter</fullName>
    </submittedName>
</protein>